<evidence type="ECO:0000313" key="2">
    <source>
        <dbReference type="Proteomes" id="UP000635477"/>
    </source>
</evidence>
<organism evidence="1 2">
    <name type="scientific">Fusarium zealandicum</name>
    <dbReference type="NCBI Taxonomy" id="1053134"/>
    <lineage>
        <taxon>Eukaryota</taxon>
        <taxon>Fungi</taxon>
        <taxon>Dikarya</taxon>
        <taxon>Ascomycota</taxon>
        <taxon>Pezizomycotina</taxon>
        <taxon>Sordariomycetes</taxon>
        <taxon>Hypocreomycetidae</taxon>
        <taxon>Hypocreales</taxon>
        <taxon>Nectriaceae</taxon>
        <taxon>Fusarium</taxon>
        <taxon>Fusarium staphyleae species complex</taxon>
    </lineage>
</organism>
<comment type="caution">
    <text evidence="1">The sequence shown here is derived from an EMBL/GenBank/DDBJ whole genome shotgun (WGS) entry which is preliminary data.</text>
</comment>
<dbReference type="OrthoDB" id="5070419at2759"/>
<keyword evidence="2" id="KW-1185">Reference proteome</keyword>
<dbReference type="EMBL" id="JABEYC010000577">
    <property type="protein sequence ID" value="KAF4976035.1"/>
    <property type="molecule type" value="Genomic_DNA"/>
</dbReference>
<dbReference type="Proteomes" id="UP000635477">
    <property type="component" value="Unassembled WGS sequence"/>
</dbReference>
<dbReference type="AlphaFoldDB" id="A0A8H4XIN0"/>
<proteinExistence type="predicted"/>
<protein>
    <submittedName>
        <fullName evidence="1">Uncharacterized protein</fullName>
    </submittedName>
</protein>
<reference evidence="1" key="1">
    <citation type="journal article" date="2020" name="BMC Genomics">
        <title>Correction to: Identification and distribution of gene clusters required for synthesis of sphingolipid metabolism inhibitors in diverse species of the filamentous fungus Fusarium.</title>
        <authorList>
            <person name="Kim H.S."/>
            <person name="Lohmar J.M."/>
            <person name="Busman M."/>
            <person name="Brown D.W."/>
            <person name="Naumann T.A."/>
            <person name="Divon H.H."/>
            <person name="Lysoe E."/>
            <person name="Uhlig S."/>
            <person name="Proctor R.H."/>
        </authorList>
    </citation>
    <scope>NUCLEOTIDE SEQUENCE</scope>
    <source>
        <strain evidence="1">NRRL 22465</strain>
    </source>
</reference>
<reference evidence="1" key="2">
    <citation type="submission" date="2020-05" db="EMBL/GenBank/DDBJ databases">
        <authorList>
            <person name="Kim H.-S."/>
            <person name="Proctor R.H."/>
            <person name="Brown D.W."/>
        </authorList>
    </citation>
    <scope>NUCLEOTIDE SEQUENCE</scope>
    <source>
        <strain evidence="1">NRRL 22465</strain>
    </source>
</reference>
<accession>A0A8H4XIN0</accession>
<dbReference type="InterPro" id="IPR025363">
    <property type="entry name" value="DUF4267"/>
</dbReference>
<evidence type="ECO:0000313" key="1">
    <source>
        <dbReference type="EMBL" id="KAF4976035.1"/>
    </source>
</evidence>
<gene>
    <name evidence="1" type="ORF">FZEAL_7253</name>
</gene>
<sequence>MTTFSSIPSYVLGAACFGRGAMAILSPRKEYGHVGLLLESSRTHQSGFESGSVSPLMYFKGLREISYGLALVVLQKQGNESGITTFAAVLSLVRFGDGLVVWMNGGEALRWRAMGHWVTGAAFVGWVVWRCSY</sequence>
<dbReference type="Pfam" id="PF14087">
    <property type="entry name" value="DUF4267"/>
    <property type="match status" value="1"/>
</dbReference>
<name>A0A8H4XIN0_9HYPO</name>